<gene>
    <name evidence="6" type="ORF">DLAC_09885</name>
</gene>
<dbReference type="PANTHER" id="PTHR45746:SF6">
    <property type="entry name" value="LP21163P"/>
    <property type="match status" value="1"/>
</dbReference>
<evidence type="ECO:0000313" key="7">
    <source>
        <dbReference type="Proteomes" id="UP000076078"/>
    </source>
</evidence>
<feature type="compositionally biased region" description="Polar residues" evidence="4">
    <location>
        <begin position="477"/>
        <end position="493"/>
    </location>
</feature>
<feature type="compositionally biased region" description="Low complexity" evidence="4">
    <location>
        <begin position="817"/>
        <end position="832"/>
    </location>
</feature>
<dbReference type="AlphaFoldDB" id="A0A151Z5I6"/>
<dbReference type="GO" id="GO:0009968">
    <property type="term" value="P:negative regulation of signal transduction"/>
    <property type="evidence" value="ECO:0007669"/>
    <property type="project" value="UniProtKB-KW"/>
</dbReference>
<feature type="region of interest" description="Disordered" evidence="4">
    <location>
        <begin position="729"/>
        <end position="748"/>
    </location>
</feature>
<feature type="compositionally biased region" description="Polar residues" evidence="4">
    <location>
        <begin position="833"/>
        <end position="848"/>
    </location>
</feature>
<organism evidence="6 7">
    <name type="scientific">Tieghemostelium lacteum</name>
    <name type="common">Slime mold</name>
    <name type="synonym">Dictyostelium lacteum</name>
    <dbReference type="NCBI Taxonomy" id="361077"/>
    <lineage>
        <taxon>Eukaryota</taxon>
        <taxon>Amoebozoa</taxon>
        <taxon>Evosea</taxon>
        <taxon>Eumycetozoa</taxon>
        <taxon>Dictyostelia</taxon>
        <taxon>Dictyosteliales</taxon>
        <taxon>Raperosteliaceae</taxon>
        <taxon>Tieghemostelium</taxon>
    </lineage>
</organism>
<feature type="compositionally biased region" description="Low complexity" evidence="4">
    <location>
        <begin position="451"/>
        <end position="466"/>
    </location>
</feature>
<dbReference type="Pfam" id="PF00615">
    <property type="entry name" value="RGS"/>
    <property type="match status" value="1"/>
</dbReference>
<dbReference type="InterPro" id="IPR036305">
    <property type="entry name" value="RGS_sf"/>
</dbReference>
<dbReference type="PRINTS" id="PR01301">
    <property type="entry name" value="RGSPROTEIN"/>
</dbReference>
<dbReference type="SMART" id="SM00315">
    <property type="entry name" value="RGS"/>
    <property type="match status" value="1"/>
</dbReference>
<keyword evidence="2" id="KW-0734">Signal transduction inhibitor</keyword>
<proteinExistence type="predicted"/>
<comment type="caution">
    <text evidence="6">The sequence shown here is derived from an EMBL/GenBank/DDBJ whole genome shotgun (WGS) entry which is preliminary data.</text>
</comment>
<dbReference type="Proteomes" id="UP000076078">
    <property type="component" value="Unassembled WGS sequence"/>
</dbReference>
<evidence type="ECO:0000256" key="3">
    <source>
        <dbReference type="ARBA" id="ARBA00022737"/>
    </source>
</evidence>
<feature type="domain" description="RGS" evidence="5">
    <location>
        <begin position="982"/>
        <end position="1099"/>
    </location>
</feature>
<dbReference type="EMBL" id="LODT01000041">
    <property type="protein sequence ID" value="KYQ89230.1"/>
    <property type="molecule type" value="Genomic_DNA"/>
</dbReference>
<keyword evidence="1" id="KW-0433">Leucine-rich repeat</keyword>
<feature type="compositionally biased region" description="Low complexity" evidence="4">
    <location>
        <begin position="771"/>
        <end position="784"/>
    </location>
</feature>
<dbReference type="PANTHER" id="PTHR45746">
    <property type="entry name" value="LP21163P"/>
    <property type="match status" value="1"/>
</dbReference>
<dbReference type="InterPro" id="IPR047016">
    <property type="entry name" value="RGS6/7/9/11"/>
</dbReference>
<feature type="region of interest" description="Disordered" evidence="4">
    <location>
        <begin position="771"/>
        <end position="848"/>
    </location>
</feature>
<dbReference type="GO" id="GO:0005737">
    <property type="term" value="C:cytoplasm"/>
    <property type="evidence" value="ECO:0007669"/>
    <property type="project" value="TreeGrafter"/>
</dbReference>
<sequence length="1118" mass="124339">MEMENNNKMKEITNDSTVAIYNSINNSSDFNITPTNTPIVSNNTLNHNNNKRSEETDLDISLLILNNNSFDFKSDSKDIVNNYSSSSFLVSSNNINNNTTPINNNNINLDISETVHKFILPNITTNISVSPVPTPTTTTTTTSINLYSSSYNSNNNNSNIINNNNSRSLSSQSLTSSNSRASGFYLTTPLSSSSSFSDISSISSCSTNTTVNNNNNINNNTNQKSDMSMGSIYQGVQGIVIDFSNRDLIKVPNRLPCEKDRIESFNSSQNKISIIPEDFFINFKILTTINFENNKIKSLPKSIKSVVSLQNIKLSNNKIKKFPKVFLSMPHLLTLDLSNNRIESLPKEINQISCLKELYIANNQIAIVPLQISELTLFIFSIENNPITYPPKEIIEQGFEALLDFIQEDKSPKLVKQKSNSNILSASVSSNCLNSSSNSINSAGVCSSISSSSSTSSSPANSSSPTSDRKSPVPPQFINSGFTSLNLKSNQTKDPNRLFTARGDSIMIQSTPTSITNTYYKPPKKIKPLKSTTTKPKDLMEIQMSLLQVPPVDSKPLIGSSSSSMITNCDSNSSTPTSNNQSTSPILDRIKNKIITSSTTISSISMQKESNKKSKQKLNNIIAPLPTPLTISNNNNINEIDSSSSSDTECNQLHQHQQSIVELVEQSLSPNNLLSTLPMIENINEYSKIIVMDSSNEFIIPLNESNISNNSSLYNSNDNIYHIDTYKEQHQPQLQPLPSFSKKDSDNSLKESTSCTFDDISLDDSSNSIHSSISSSSVSVNSLSQPTSPVPSTINYQSKNSGKSNSLGHHHGRILQSSKSSKSFFHSGSTNSKVTSSKPPTHVNTNRHSQQVFQKMAYMLSLTKPLSKVSPNTISHSYSKNSSNGTNIQHGDDLESITRKLKDVSLDRDSNSSELNREMSIPRPIDSTNGSVNESDLIENLSQKKFRERRGTISELDLKYNGGSKTSIQHTLVMNSHFKVINLIDIVKEESSREHFRSFLVTEFSQENLEFWVMVQHYKLLDNTERTLESEKIYSQYIVDGSVNQLNLPNICVRRIHDLYQSQSNLITLYDEAQLHIFKLMEMDSFERFKKSNLYFKCLTQSPSASIIKCNNLNQLLI</sequence>
<dbReference type="GO" id="GO:0005096">
    <property type="term" value="F:GTPase activator activity"/>
    <property type="evidence" value="ECO:0007669"/>
    <property type="project" value="TreeGrafter"/>
</dbReference>
<dbReference type="SUPFAM" id="SSF52058">
    <property type="entry name" value="L domain-like"/>
    <property type="match status" value="1"/>
</dbReference>
<name>A0A151Z5I6_TIELA</name>
<dbReference type="PROSITE" id="PS50132">
    <property type="entry name" value="RGS"/>
    <property type="match status" value="1"/>
</dbReference>
<keyword evidence="7" id="KW-1185">Reference proteome</keyword>
<feature type="compositionally biased region" description="Low complexity" evidence="4">
    <location>
        <begin position="567"/>
        <end position="584"/>
    </location>
</feature>
<evidence type="ECO:0000259" key="5">
    <source>
        <dbReference type="PROSITE" id="PS50132"/>
    </source>
</evidence>
<dbReference type="InterPro" id="IPR003591">
    <property type="entry name" value="Leu-rich_rpt_typical-subtyp"/>
</dbReference>
<evidence type="ECO:0000256" key="1">
    <source>
        <dbReference type="ARBA" id="ARBA00022614"/>
    </source>
</evidence>
<dbReference type="GO" id="GO:0008277">
    <property type="term" value="P:regulation of G protein-coupled receptor signaling pathway"/>
    <property type="evidence" value="ECO:0007669"/>
    <property type="project" value="InterPro"/>
</dbReference>
<dbReference type="InterPro" id="IPR044926">
    <property type="entry name" value="RGS_subdomain_2"/>
</dbReference>
<dbReference type="Gene3D" id="1.10.167.10">
    <property type="entry name" value="Regulator of G-protein Signalling 4, domain 2"/>
    <property type="match status" value="1"/>
</dbReference>
<reference evidence="6 7" key="1">
    <citation type="submission" date="2015-12" db="EMBL/GenBank/DDBJ databases">
        <title>Dictyostelia acquired genes for synthesis and detection of signals that induce cell-type specialization by lateral gene transfer from prokaryotes.</title>
        <authorList>
            <person name="Gloeckner G."/>
            <person name="Schaap P."/>
        </authorList>
    </citation>
    <scope>NUCLEOTIDE SEQUENCE [LARGE SCALE GENOMIC DNA]</scope>
    <source>
        <strain evidence="6 7">TK</strain>
    </source>
</reference>
<evidence type="ECO:0000313" key="6">
    <source>
        <dbReference type="EMBL" id="KYQ89230.1"/>
    </source>
</evidence>
<feature type="compositionally biased region" description="Polar residues" evidence="4">
    <location>
        <begin position="785"/>
        <end position="807"/>
    </location>
</feature>
<dbReference type="STRING" id="361077.A0A151Z5I6"/>
<evidence type="ECO:0000256" key="4">
    <source>
        <dbReference type="SAM" id="MobiDB-lite"/>
    </source>
</evidence>
<feature type="compositionally biased region" description="Polar residues" evidence="4">
    <location>
        <begin position="872"/>
        <end position="889"/>
    </location>
</feature>
<dbReference type="Gene3D" id="3.80.10.10">
    <property type="entry name" value="Ribonuclease Inhibitor"/>
    <property type="match status" value="1"/>
</dbReference>
<dbReference type="InterPro" id="IPR032675">
    <property type="entry name" value="LRR_dom_sf"/>
</dbReference>
<dbReference type="InterPro" id="IPR016137">
    <property type="entry name" value="RGS"/>
</dbReference>
<dbReference type="InParanoid" id="A0A151Z5I6"/>
<dbReference type="SMART" id="SM00369">
    <property type="entry name" value="LRR_TYP"/>
    <property type="match status" value="4"/>
</dbReference>
<accession>A0A151Z5I6</accession>
<dbReference type="OMA" id="LMECDSF"/>
<dbReference type="Pfam" id="PF13855">
    <property type="entry name" value="LRR_8"/>
    <property type="match status" value="2"/>
</dbReference>
<dbReference type="OrthoDB" id="21584at2759"/>
<protein>
    <recommendedName>
        <fullName evidence="5">RGS domain-containing protein</fullName>
    </recommendedName>
</protein>
<dbReference type="SUPFAM" id="SSF48097">
    <property type="entry name" value="Regulator of G-protein signaling, RGS"/>
    <property type="match status" value="1"/>
</dbReference>
<keyword evidence="3" id="KW-0677">Repeat</keyword>
<dbReference type="PROSITE" id="PS51450">
    <property type="entry name" value="LRR"/>
    <property type="match status" value="1"/>
</dbReference>
<evidence type="ECO:0000256" key="2">
    <source>
        <dbReference type="ARBA" id="ARBA00022700"/>
    </source>
</evidence>
<dbReference type="InterPro" id="IPR001611">
    <property type="entry name" value="Leu-rich_rpt"/>
</dbReference>
<feature type="region of interest" description="Disordered" evidence="4">
    <location>
        <begin position="451"/>
        <end position="496"/>
    </location>
</feature>
<feature type="region of interest" description="Disordered" evidence="4">
    <location>
        <begin position="872"/>
        <end position="893"/>
    </location>
</feature>
<feature type="region of interest" description="Disordered" evidence="4">
    <location>
        <begin position="559"/>
        <end position="588"/>
    </location>
</feature>
<dbReference type="CDD" id="cd07440">
    <property type="entry name" value="RGS"/>
    <property type="match status" value="1"/>
</dbReference>